<protein>
    <recommendedName>
        <fullName evidence="3">DUF4433 domain-containing protein</fullName>
    </recommendedName>
</protein>
<dbReference type="Proteomes" id="UP001596233">
    <property type="component" value="Unassembled WGS sequence"/>
</dbReference>
<evidence type="ECO:0000313" key="1">
    <source>
        <dbReference type="EMBL" id="MFC6333114.1"/>
    </source>
</evidence>
<dbReference type="EMBL" id="JBHSTE010000003">
    <property type="protein sequence ID" value="MFC6333114.1"/>
    <property type="molecule type" value="Genomic_DNA"/>
</dbReference>
<gene>
    <name evidence="1" type="ORF">ACFP56_10805</name>
</gene>
<accession>A0ABW1V6M2</accession>
<evidence type="ECO:0008006" key="3">
    <source>
        <dbReference type="Google" id="ProtNLM"/>
    </source>
</evidence>
<comment type="caution">
    <text evidence="1">The sequence shown here is derived from an EMBL/GenBank/DDBJ whole genome shotgun (WGS) entry which is preliminary data.</text>
</comment>
<organism evidence="1 2">
    <name type="scientific">Paenibacillus septentrionalis</name>
    <dbReference type="NCBI Taxonomy" id="429342"/>
    <lineage>
        <taxon>Bacteria</taxon>
        <taxon>Bacillati</taxon>
        <taxon>Bacillota</taxon>
        <taxon>Bacilli</taxon>
        <taxon>Bacillales</taxon>
        <taxon>Paenibacillaceae</taxon>
        <taxon>Paenibacillus</taxon>
    </lineage>
</organism>
<sequence length="202" mass="23171">MRLGQNFLDNRKKSLKELHFITDKTKININSDRYFTFYHYTHENKVKDIMTKGLWAYREVACPTPPEELKGCYLVEGFVEPLPSWLTTSVYFNDLGIELTNEHIGNILLEVSVPVSQFNIYIADYSHILDCKTIEKSKGPGIGFGYDCSNGRECTQAYVNSYLNINEYVNQHHAPLVQVVRQGSGLIIPSKFIKTSTIQPRK</sequence>
<proteinExistence type="predicted"/>
<name>A0ABW1V6M2_9BACL</name>
<dbReference type="RefSeq" id="WP_379234228.1">
    <property type="nucleotide sequence ID" value="NZ_JBHSTE010000003.1"/>
</dbReference>
<keyword evidence="2" id="KW-1185">Reference proteome</keyword>
<reference evidence="2" key="1">
    <citation type="journal article" date="2019" name="Int. J. Syst. Evol. Microbiol.">
        <title>The Global Catalogue of Microorganisms (GCM) 10K type strain sequencing project: providing services to taxonomists for standard genome sequencing and annotation.</title>
        <authorList>
            <consortium name="The Broad Institute Genomics Platform"/>
            <consortium name="The Broad Institute Genome Sequencing Center for Infectious Disease"/>
            <person name="Wu L."/>
            <person name="Ma J."/>
        </authorList>
    </citation>
    <scope>NUCLEOTIDE SEQUENCE [LARGE SCALE GENOMIC DNA]</scope>
    <source>
        <strain evidence="2">PCU 280</strain>
    </source>
</reference>
<evidence type="ECO:0000313" key="2">
    <source>
        <dbReference type="Proteomes" id="UP001596233"/>
    </source>
</evidence>